<evidence type="ECO:0000313" key="2">
    <source>
        <dbReference type="EMBL" id="TCO09089.1"/>
    </source>
</evidence>
<dbReference type="GO" id="GO:0016301">
    <property type="term" value="F:kinase activity"/>
    <property type="evidence" value="ECO:0007669"/>
    <property type="project" value="UniProtKB-KW"/>
</dbReference>
<organism evidence="2 3">
    <name type="scientific">Kribbella orskensis</name>
    <dbReference type="NCBI Taxonomy" id="2512216"/>
    <lineage>
        <taxon>Bacteria</taxon>
        <taxon>Bacillati</taxon>
        <taxon>Actinomycetota</taxon>
        <taxon>Actinomycetes</taxon>
        <taxon>Propionibacteriales</taxon>
        <taxon>Kribbellaceae</taxon>
        <taxon>Kribbella</taxon>
    </lineage>
</organism>
<keyword evidence="2" id="KW-0418">Kinase</keyword>
<dbReference type="Proteomes" id="UP000295818">
    <property type="component" value="Unassembled WGS sequence"/>
</dbReference>
<gene>
    <name evidence="2" type="ORF">EV644_14135</name>
</gene>
<feature type="domain" description="Aminoglycoside phosphotransferase" evidence="1">
    <location>
        <begin position="34"/>
        <end position="259"/>
    </location>
</feature>
<dbReference type="InterPro" id="IPR002575">
    <property type="entry name" value="Aminoglycoside_PTrfase"/>
</dbReference>
<dbReference type="EMBL" id="SLWM01000041">
    <property type="protein sequence ID" value="TCO09089.1"/>
    <property type="molecule type" value="Genomic_DNA"/>
</dbReference>
<comment type="caution">
    <text evidence="2">The sequence shown here is derived from an EMBL/GenBank/DDBJ whole genome shotgun (WGS) entry which is preliminary data.</text>
</comment>
<sequence>MNPDEIDISQALVSGLITSQFPAWAHLPIAKVSSAGTDNAIYRLGDAMAVRLPRLDGAAAMVAKEQRWLPRLAPQLPLSIPVPLAAGIPEGEFPYPWSVYRWLAGEDLAARTDVDLSDVASRLGEFIAVLQRIDTAAAPVSPRATPIDARDDDVVRVTIRQLSEEGNLDGDAAVAVWESALAAPSWNRPLVWIHGDLFPSNLLALFGRLAAVIDFGLLGLGDPATDMLPAWTLLTARSRELFRAAAEVDDATWVRGRGWALSAGLGAVRVYRKTNPVLAAAGRHAIDQVVANHQNST</sequence>
<dbReference type="InterPro" id="IPR011009">
    <property type="entry name" value="Kinase-like_dom_sf"/>
</dbReference>
<keyword evidence="3" id="KW-1185">Reference proteome</keyword>
<dbReference type="CDD" id="cd05155">
    <property type="entry name" value="APH_ChoK_like_1"/>
    <property type="match status" value="1"/>
</dbReference>
<dbReference type="Pfam" id="PF01636">
    <property type="entry name" value="APH"/>
    <property type="match status" value="1"/>
</dbReference>
<proteinExistence type="predicted"/>
<dbReference type="Gene3D" id="3.30.200.20">
    <property type="entry name" value="Phosphorylase Kinase, domain 1"/>
    <property type="match status" value="1"/>
</dbReference>
<dbReference type="InterPro" id="IPR051678">
    <property type="entry name" value="AGP_Transferase"/>
</dbReference>
<keyword evidence="2" id="KW-0808">Transferase</keyword>
<dbReference type="Gene3D" id="3.90.1200.10">
    <property type="match status" value="1"/>
</dbReference>
<accession>A0ABY2B6M7</accession>
<dbReference type="PANTHER" id="PTHR21310">
    <property type="entry name" value="AMINOGLYCOSIDE PHOSPHOTRANSFERASE-RELATED-RELATED"/>
    <property type="match status" value="1"/>
</dbReference>
<dbReference type="PANTHER" id="PTHR21310:SF42">
    <property type="entry name" value="BIFUNCTIONAL AAC_APH"/>
    <property type="match status" value="1"/>
</dbReference>
<dbReference type="SUPFAM" id="SSF56112">
    <property type="entry name" value="Protein kinase-like (PK-like)"/>
    <property type="match status" value="1"/>
</dbReference>
<reference evidence="2 3" key="1">
    <citation type="journal article" date="2015" name="Stand. Genomic Sci.">
        <title>Genomic Encyclopedia of Bacterial and Archaeal Type Strains, Phase III: the genomes of soil and plant-associated and newly described type strains.</title>
        <authorList>
            <person name="Whitman W.B."/>
            <person name="Woyke T."/>
            <person name="Klenk H.P."/>
            <person name="Zhou Y."/>
            <person name="Lilburn T.G."/>
            <person name="Beck B.J."/>
            <person name="De Vos P."/>
            <person name="Vandamme P."/>
            <person name="Eisen J.A."/>
            <person name="Garrity G."/>
            <person name="Hugenholtz P."/>
            <person name="Kyrpides N.C."/>
        </authorList>
    </citation>
    <scope>NUCLEOTIDE SEQUENCE [LARGE SCALE GENOMIC DNA]</scope>
    <source>
        <strain evidence="2 3">VKM Ac-2538</strain>
    </source>
</reference>
<evidence type="ECO:0000313" key="3">
    <source>
        <dbReference type="Proteomes" id="UP000295818"/>
    </source>
</evidence>
<protein>
    <submittedName>
        <fullName evidence="2">Aminoglycoside phosphotransferase (APT) family kinase protein</fullName>
    </submittedName>
</protein>
<name>A0ABY2B6M7_9ACTN</name>
<evidence type="ECO:0000259" key="1">
    <source>
        <dbReference type="Pfam" id="PF01636"/>
    </source>
</evidence>